<dbReference type="EMBL" id="JALU01000024">
    <property type="protein sequence ID" value="EUC51733.1"/>
    <property type="molecule type" value="Genomic_DNA"/>
</dbReference>
<dbReference type="PANTHER" id="PTHR30411:SF0">
    <property type="entry name" value="CYS-TRNA(PRO)_CYS-TRNA(CYS) DEACYLASE YBAK"/>
    <property type="match status" value="1"/>
</dbReference>
<evidence type="ECO:0000256" key="3">
    <source>
        <dbReference type="ARBA" id="ARBA00023239"/>
    </source>
</evidence>
<evidence type="ECO:0000256" key="2">
    <source>
        <dbReference type="ARBA" id="ARBA00022917"/>
    </source>
</evidence>
<dbReference type="Proteomes" id="UP000022645">
    <property type="component" value="Unassembled WGS sequence"/>
</dbReference>
<gene>
    <name evidence="6" type="primary">ybaK</name>
    <name evidence="6" type="ORF">HMPREF0581_0606</name>
</gene>
<dbReference type="NCBIfam" id="TIGR00011">
    <property type="entry name" value="YbaK_EbsC"/>
    <property type="match status" value="1"/>
</dbReference>
<dbReference type="CDD" id="cd00002">
    <property type="entry name" value="YbaK_deacylase"/>
    <property type="match status" value="1"/>
</dbReference>
<dbReference type="GO" id="GO:0002161">
    <property type="term" value="F:aminoacyl-tRNA deacylase activity"/>
    <property type="evidence" value="ECO:0007669"/>
    <property type="project" value="InterPro"/>
</dbReference>
<protein>
    <recommendedName>
        <fullName evidence="4">Cys-tRNA(Pro)/Cys-tRNA(Cys) deacylase</fullName>
        <ecNumber evidence="4">4.2.-.-</ecNumber>
    </recommendedName>
</protein>
<dbReference type="Pfam" id="PF04073">
    <property type="entry name" value="tRNA_edit"/>
    <property type="match status" value="1"/>
</dbReference>
<keyword evidence="3 4" id="KW-0456">Lyase</keyword>
<dbReference type="PATRIC" id="fig|1401079.3.peg.1333"/>
<evidence type="ECO:0000313" key="7">
    <source>
        <dbReference type="Proteomes" id="UP000022645"/>
    </source>
</evidence>
<comment type="similarity">
    <text evidence="1 4">Belongs to the prolyl-tRNA editing family. YbaK/EbsC subfamily.</text>
</comment>
<dbReference type="PANTHER" id="PTHR30411">
    <property type="entry name" value="CYTOPLASMIC PROTEIN"/>
    <property type="match status" value="1"/>
</dbReference>
<keyword evidence="6" id="KW-0378">Hydrolase</keyword>
<dbReference type="SUPFAM" id="SSF55826">
    <property type="entry name" value="YbaK/ProRS associated domain"/>
    <property type="match status" value="1"/>
</dbReference>
<dbReference type="RefSeq" id="WP_009644759.1">
    <property type="nucleotide sequence ID" value="NZ_JALU01000024.1"/>
</dbReference>
<organism evidence="6 7">
    <name type="scientific">Mogibacterium timidum ATCC 33093</name>
    <dbReference type="NCBI Taxonomy" id="1401079"/>
    <lineage>
        <taxon>Bacteria</taxon>
        <taxon>Bacillati</taxon>
        <taxon>Bacillota</taxon>
        <taxon>Clostridia</taxon>
        <taxon>Peptostreptococcales</taxon>
        <taxon>Anaerovoracaceae</taxon>
        <taxon>Mogibacterium</taxon>
    </lineage>
</organism>
<accession>X8INQ1</accession>
<dbReference type="Gene3D" id="3.90.960.10">
    <property type="entry name" value="YbaK/aminoacyl-tRNA synthetase-associated domain"/>
    <property type="match status" value="1"/>
</dbReference>
<comment type="caution">
    <text evidence="6">The sequence shown here is derived from an EMBL/GenBank/DDBJ whole genome shotgun (WGS) entry which is preliminary data.</text>
</comment>
<evidence type="ECO:0000259" key="5">
    <source>
        <dbReference type="Pfam" id="PF04073"/>
    </source>
</evidence>
<dbReference type="EC" id="4.2.-.-" evidence="4"/>
<dbReference type="AlphaFoldDB" id="X8INQ1"/>
<dbReference type="GO" id="GO:0016829">
    <property type="term" value="F:lyase activity"/>
    <property type="evidence" value="ECO:0007669"/>
    <property type="project" value="UniProtKB-KW"/>
</dbReference>
<feature type="domain" description="YbaK/aminoacyl-tRNA synthetase-associated" evidence="5">
    <location>
        <begin position="38"/>
        <end position="152"/>
    </location>
</feature>
<evidence type="ECO:0000313" key="6">
    <source>
        <dbReference type="EMBL" id="EUC51733.1"/>
    </source>
</evidence>
<dbReference type="PIRSF" id="PIRSF006181">
    <property type="entry name" value="EbsC_YbaK"/>
    <property type="match status" value="1"/>
</dbReference>
<dbReference type="GO" id="GO:0006412">
    <property type="term" value="P:translation"/>
    <property type="evidence" value="ECO:0007669"/>
    <property type="project" value="UniProtKB-KW"/>
</dbReference>
<dbReference type="InterPro" id="IPR004369">
    <property type="entry name" value="Prolyl-tRNA_editing_YbaK/EbsC"/>
</dbReference>
<sequence length="162" mass="17669">MSKKDKIEKTNAMRQLDSVGIEHAIGEYEYDETELSGEHAAEALGISKDEIFKTLVTRSNTGDYFVFVVPVASELNLKKAASAAGVKKIEMIHVKELLPLTGYVRGGCSPIGMKKPFPTFIDETAMLYDRIYISAGKRGAQIIINGEVLADFIGALLVDITA</sequence>
<name>X8INQ1_9FIRM</name>
<dbReference type="InterPro" id="IPR036754">
    <property type="entry name" value="YbaK/aa-tRNA-synt-asso_dom_sf"/>
</dbReference>
<evidence type="ECO:0000256" key="1">
    <source>
        <dbReference type="ARBA" id="ARBA00009798"/>
    </source>
</evidence>
<proteinExistence type="inferred from homology"/>
<keyword evidence="2 4" id="KW-0648">Protein biosynthesis</keyword>
<dbReference type="InterPro" id="IPR007214">
    <property type="entry name" value="YbaK/aa-tRNA-synth-assoc-dom"/>
</dbReference>
<reference evidence="6 7" key="1">
    <citation type="submission" date="2014-01" db="EMBL/GenBank/DDBJ databases">
        <authorList>
            <person name="Durkin A.S."/>
            <person name="McCorrison J."/>
            <person name="Torralba M."/>
            <person name="Gillis M."/>
            <person name="Haft D.H."/>
            <person name="Methe B."/>
            <person name="Sutton G."/>
            <person name="Nelson K.E."/>
        </authorList>
    </citation>
    <scope>NUCLEOTIDE SEQUENCE [LARGE SCALE GENOMIC DNA]</scope>
    <source>
        <strain evidence="6 7">ATCC 33093</strain>
    </source>
</reference>
<evidence type="ECO:0000256" key="4">
    <source>
        <dbReference type="PIRNR" id="PIRNR006181"/>
    </source>
</evidence>